<proteinExistence type="inferred from homology"/>
<comment type="caution">
    <text evidence="14">The sequence shown here is derived from an EMBL/GenBank/DDBJ whole genome shotgun (WGS) entry which is preliminary data.</text>
</comment>
<evidence type="ECO:0000256" key="9">
    <source>
        <dbReference type="ARBA" id="ARBA00023288"/>
    </source>
</evidence>
<evidence type="ECO:0000313" key="14">
    <source>
        <dbReference type="EMBL" id="OMO65953.1"/>
    </source>
</evidence>
<feature type="chain" id="PRO_5012797144" description="FAS1 domain-containing protein" evidence="12">
    <location>
        <begin position="25"/>
        <end position="380"/>
    </location>
</feature>
<evidence type="ECO:0000313" key="15">
    <source>
        <dbReference type="Proteomes" id="UP000187203"/>
    </source>
</evidence>
<keyword evidence="5 12" id="KW-0732">Signal</keyword>
<dbReference type="PANTHER" id="PTHR32382">
    <property type="entry name" value="FASCICLIN-LIKE ARABINOGALACTAN PROTEIN"/>
    <property type="match status" value="1"/>
</dbReference>
<sequence>MSSPLVALLFSTFLLLLSSSGADAFNITKILSAFPDFTAFNNILLQSGVANTINSKQTITVLAVANGAMGDASGLSQDAAKKILSVHVILDYYDTDKLKYLNKSQSITLTTLYQESGLAQNQQGFLNLTFNGEGKAVFGSAAPGSQQNSVFVKSIASDPYNISVLQVSNIISINNANSSTTPSPPSNPSSPPAQPPAAKSPSQQPPSKSPASSPPAKSPATPSSPPATSPASSPPAKSPSSPPAKSPSSPPAKSPSSPPAKSPSTPPATAPSSPPATSSSPPPVPAAAPPRKVLAPAPSAQTPSASAAPPSDDDTSTAPTGAEAPVALSPSIIPVDTGAPGPSEAQAKKSGAQVSVSSGNYLASILVILTTARFLLTMNI</sequence>
<feature type="domain" description="FAS1" evidence="13">
    <location>
        <begin position="24"/>
        <end position="171"/>
    </location>
</feature>
<name>A0A1R3H6J9_9ROSI</name>
<dbReference type="InterPro" id="IPR033254">
    <property type="entry name" value="Plant_FLA"/>
</dbReference>
<dbReference type="Pfam" id="PF02469">
    <property type="entry name" value="Fasciclin"/>
    <property type="match status" value="1"/>
</dbReference>
<keyword evidence="4" id="KW-0336">GPI-anchor</keyword>
<keyword evidence="6" id="KW-0654">Proteoglycan</keyword>
<evidence type="ECO:0000256" key="3">
    <source>
        <dbReference type="ARBA" id="ARBA00022475"/>
    </source>
</evidence>
<feature type="region of interest" description="Disordered" evidence="11">
    <location>
        <begin position="176"/>
        <end position="353"/>
    </location>
</feature>
<reference evidence="15" key="1">
    <citation type="submission" date="2013-09" db="EMBL/GenBank/DDBJ databases">
        <title>Corchorus olitorius genome sequencing.</title>
        <authorList>
            <person name="Alam M."/>
            <person name="Haque M.S."/>
            <person name="Islam M.S."/>
            <person name="Emdad E.M."/>
            <person name="Islam M.M."/>
            <person name="Ahmed B."/>
            <person name="Halim A."/>
            <person name="Hossen Q.M.M."/>
            <person name="Hossain M.Z."/>
            <person name="Ahmed R."/>
            <person name="Khan M.M."/>
            <person name="Islam R."/>
            <person name="Rashid M.M."/>
            <person name="Khan S.A."/>
            <person name="Rahman M.S."/>
            <person name="Alam M."/>
            <person name="Yahiya A.S."/>
            <person name="Khan M.S."/>
            <person name="Azam M.S."/>
            <person name="Haque T."/>
            <person name="Lashkar M.Z.H."/>
            <person name="Akhand A.I."/>
            <person name="Morshed G."/>
            <person name="Roy S."/>
            <person name="Uddin K.S."/>
            <person name="Rabeya T."/>
            <person name="Hossain A.S."/>
            <person name="Chowdhury A."/>
            <person name="Snigdha A.R."/>
            <person name="Mortoza M.S."/>
            <person name="Matin S.A."/>
            <person name="Hoque S.M.E."/>
            <person name="Islam M.K."/>
            <person name="Roy D.K."/>
            <person name="Haider R."/>
            <person name="Moosa M.M."/>
            <person name="Elias S.M."/>
            <person name="Hasan A.M."/>
            <person name="Jahan S."/>
            <person name="Shafiuddin M."/>
            <person name="Mahmood N."/>
            <person name="Shommy N.S."/>
        </authorList>
    </citation>
    <scope>NUCLEOTIDE SEQUENCE [LARGE SCALE GENOMIC DNA]</scope>
    <source>
        <strain evidence="15">cv. O-4</strain>
    </source>
</reference>
<dbReference type="GO" id="GO:0098552">
    <property type="term" value="C:side of membrane"/>
    <property type="evidence" value="ECO:0007669"/>
    <property type="project" value="UniProtKB-KW"/>
</dbReference>
<keyword evidence="9" id="KW-0449">Lipoprotein</keyword>
<protein>
    <recommendedName>
        <fullName evidence="13">FAS1 domain-containing protein</fullName>
    </recommendedName>
</protein>
<keyword evidence="7" id="KW-0472">Membrane</keyword>
<dbReference type="FunFam" id="2.30.180.10:FF:000015">
    <property type="entry name" value="Fasciclin-like arabinogalactan protein 3"/>
    <property type="match status" value="1"/>
</dbReference>
<accession>A0A1R3H6J9</accession>
<organism evidence="14 15">
    <name type="scientific">Corchorus olitorius</name>
    <dbReference type="NCBI Taxonomy" id="93759"/>
    <lineage>
        <taxon>Eukaryota</taxon>
        <taxon>Viridiplantae</taxon>
        <taxon>Streptophyta</taxon>
        <taxon>Embryophyta</taxon>
        <taxon>Tracheophyta</taxon>
        <taxon>Spermatophyta</taxon>
        <taxon>Magnoliopsida</taxon>
        <taxon>eudicotyledons</taxon>
        <taxon>Gunneridae</taxon>
        <taxon>Pentapetalae</taxon>
        <taxon>rosids</taxon>
        <taxon>malvids</taxon>
        <taxon>Malvales</taxon>
        <taxon>Malvaceae</taxon>
        <taxon>Grewioideae</taxon>
        <taxon>Apeibeae</taxon>
        <taxon>Corchorus</taxon>
    </lineage>
</organism>
<keyword evidence="8" id="KW-0325">Glycoprotein</keyword>
<feature type="signal peptide" evidence="12">
    <location>
        <begin position="1"/>
        <end position="24"/>
    </location>
</feature>
<evidence type="ECO:0000256" key="5">
    <source>
        <dbReference type="ARBA" id="ARBA00022729"/>
    </source>
</evidence>
<evidence type="ECO:0000256" key="4">
    <source>
        <dbReference type="ARBA" id="ARBA00022622"/>
    </source>
</evidence>
<dbReference type="PANTHER" id="PTHR32382:SF87">
    <property type="entry name" value="FASCICLIN-LIKE ARABINOGALACTAN PROTEIN 14"/>
    <property type="match status" value="1"/>
</dbReference>
<evidence type="ECO:0000256" key="7">
    <source>
        <dbReference type="ARBA" id="ARBA00023136"/>
    </source>
</evidence>
<evidence type="ECO:0000256" key="11">
    <source>
        <dbReference type="SAM" id="MobiDB-lite"/>
    </source>
</evidence>
<feature type="compositionally biased region" description="Pro residues" evidence="11">
    <location>
        <begin position="203"/>
        <end position="288"/>
    </location>
</feature>
<feature type="compositionally biased region" description="Low complexity" evidence="11">
    <location>
        <begin position="295"/>
        <end position="320"/>
    </location>
</feature>
<dbReference type="PRINTS" id="PR01217">
    <property type="entry name" value="PRICHEXTENSN"/>
</dbReference>
<dbReference type="Gene3D" id="2.30.180.10">
    <property type="entry name" value="FAS1 domain"/>
    <property type="match status" value="1"/>
</dbReference>
<evidence type="ECO:0000256" key="6">
    <source>
        <dbReference type="ARBA" id="ARBA00022974"/>
    </source>
</evidence>
<evidence type="ECO:0000256" key="2">
    <source>
        <dbReference type="ARBA" id="ARBA00007843"/>
    </source>
</evidence>
<comment type="similarity">
    <text evidence="2">Belongs to the fasciclin-like AGP family.</text>
</comment>
<dbReference type="EMBL" id="AWUE01020794">
    <property type="protein sequence ID" value="OMO65953.1"/>
    <property type="molecule type" value="Genomic_DNA"/>
</dbReference>
<feature type="compositionally biased region" description="Pro residues" evidence="11">
    <location>
        <begin position="182"/>
        <end position="195"/>
    </location>
</feature>
<evidence type="ECO:0000259" key="13">
    <source>
        <dbReference type="PROSITE" id="PS50213"/>
    </source>
</evidence>
<dbReference type="InterPro" id="IPR036378">
    <property type="entry name" value="FAS1_dom_sf"/>
</dbReference>
<dbReference type="STRING" id="93759.A0A1R3H6J9"/>
<dbReference type="AlphaFoldDB" id="A0A1R3H6J9"/>
<comment type="subcellular location">
    <subcellularLocation>
        <location evidence="1">Cell membrane</location>
        <topology evidence="1">Lipid-anchor</topology>
        <topology evidence="1">GPI-anchor</topology>
    </subcellularLocation>
</comment>
<gene>
    <name evidence="14" type="ORF">COLO4_30898</name>
</gene>
<dbReference type="InterPro" id="IPR000782">
    <property type="entry name" value="FAS1_domain"/>
</dbReference>
<dbReference type="PROSITE" id="PS50213">
    <property type="entry name" value="FAS1"/>
    <property type="match status" value="1"/>
</dbReference>
<evidence type="ECO:0000256" key="1">
    <source>
        <dbReference type="ARBA" id="ARBA00004609"/>
    </source>
</evidence>
<dbReference type="Proteomes" id="UP000187203">
    <property type="component" value="Unassembled WGS sequence"/>
</dbReference>
<evidence type="ECO:0000256" key="10">
    <source>
        <dbReference type="ARBA" id="ARBA00024686"/>
    </source>
</evidence>
<evidence type="ECO:0000256" key="8">
    <source>
        <dbReference type="ARBA" id="ARBA00023180"/>
    </source>
</evidence>
<keyword evidence="15" id="KW-1185">Reference proteome</keyword>
<dbReference type="SUPFAM" id="SSF82153">
    <property type="entry name" value="FAS1 domain"/>
    <property type="match status" value="1"/>
</dbReference>
<keyword evidence="3" id="KW-1003">Cell membrane</keyword>
<evidence type="ECO:0000256" key="12">
    <source>
        <dbReference type="SAM" id="SignalP"/>
    </source>
</evidence>
<dbReference type="OrthoDB" id="694090at2759"/>
<comment type="function">
    <text evidence="10">May be a cell surface adhesion protein.</text>
</comment>
<dbReference type="GO" id="GO:0005886">
    <property type="term" value="C:plasma membrane"/>
    <property type="evidence" value="ECO:0007669"/>
    <property type="project" value="UniProtKB-SubCell"/>
</dbReference>